<name>A0A1X7T6W9_AMPQE</name>
<accession>A0A1X7T6W9</accession>
<organism evidence="1">
    <name type="scientific">Amphimedon queenslandica</name>
    <name type="common">Sponge</name>
    <dbReference type="NCBI Taxonomy" id="400682"/>
    <lineage>
        <taxon>Eukaryota</taxon>
        <taxon>Metazoa</taxon>
        <taxon>Porifera</taxon>
        <taxon>Demospongiae</taxon>
        <taxon>Heteroscleromorpha</taxon>
        <taxon>Haplosclerida</taxon>
        <taxon>Niphatidae</taxon>
        <taxon>Amphimedon</taxon>
    </lineage>
</organism>
<sequence length="153" mass="17011">MLHGLATYKRHIGSNEELFLTLTEAKINFKSMATGGYGCQFSYRGSVRVNYRIVGLACHLQLQDSLEFLKYVICIGGVGKTNEATPSFLCHCPTINISFDPCLFRLGPSSIRDHVKPLTPVSLCSRRAFQCEVTLGYCAKESIKVRLKDQASL</sequence>
<dbReference type="AlphaFoldDB" id="A0A1X7T6W9"/>
<dbReference type="EnsemblMetazoa" id="Aqu2.1.10134_001">
    <property type="protein sequence ID" value="Aqu2.1.10134_001"/>
    <property type="gene ID" value="Aqu2.1.10134"/>
</dbReference>
<evidence type="ECO:0000313" key="1">
    <source>
        <dbReference type="EnsemblMetazoa" id="Aqu2.1.10134_001"/>
    </source>
</evidence>
<reference evidence="1" key="1">
    <citation type="submission" date="2017-05" db="UniProtKB">
        <authorList>
            <consortium name="EnsemblMetazoa"/>
        </authorList>
    </citation>
    <scope>IDENTIFICATION</scope>
</reference>
<protein>
    <submittedName>
        <fullName evidence="1">Uncharacterized protein</fullName>
    </submittedName>
</protein>
<dbReference type="InParanoid" id="A0A1X7T6W9"/>
<proteinExistence type="predicted"/>